<comment type="caution">
    <text evidence="3">The sequence shown here is derived from an EMBL/GenBank/DDBJ whole genome shotgun (WGS) entry which is preliminary data.</text>
</comment>
<sequence length="345" mass="39142">MYVPNDRWTWSFTLVALFQAIIALALEAYVFGRFEASLHSGASEQSAARTIPTYLSLYIFGFIYELVLVWDALRVKNTIQVIGICLYNVGMLIYSAVKRDQIYDAIRELTKGNWIEPGIWDDLRPFLVAAPAVLALGTVALSFCAWKLYGVFSWDIYKSISADLQLKRRFLVFQVYITLLKLDFFFFLAFTVQFLVIVGGSFKDAEIILTIIAIPVTIIILWLAAVVTRRESYAGQACIIVIYFAAMAYFIFKLFRMYDNNNPEKVLEYYPARKSLTTFAVLTILLLVVTIATAGLCTKNFNKGLAPHVRRRKIASPANSYKPYPSAHDLNNHPMGPVPNRMTID</sequence>
<protein>
    <submittedName>
        <fullName evidence="3">Uncharacterized protein</fullName>
    </submittedName>
</protein>
<evidence type="ECO:0000313" key="3">
    <source>
        <dbReference type="EMBL" id="OQO02046.1"/>
    </source>
</evidence>
<dbReference type="AlphaFoldDB" id="A0A1V8SSB6"/>
<dbReference type="Proteomes" id="UP000192596">
    <property type="component" value="Unassembled WGS sequence"/>
</dbReference>
<feature type="transmembrane region" description="Helical" evidence="2">
    <location>
        <begin position="275"/>
        <end position="297"/>
    </location>
</feature>
<feature type="transmembrane region" description="Helical" evidence="2">
    <location>
        <begin position="77"/>
        <end position="97"/>
    </location>
</feature>
<gene>
    <name evidence="3" type="ORF">B0A48_12519</name>
</gene>
<dbReference type="InParanoid" id="A0A1V8SSB6"/>
<dbReference type="InterPro" id="IPR040410">
    <property type="entry name" value="UPF0658_Golgi"/>
</dbReference>
<dbReference type="EMBL" id="NAJO01000029">
    <property type="protein sequence ID" value="OQO02046.1"/>
    <property type="molecule type" value="Genomic_DNA"/>
</dbReference>
<feature type="transmembrane region" description="Helical" evidence="2">
    <location>
        <begin position="234"/>
        <end position="255"/>
    </location>
</feature>
<dbReference type="PANTHER" id="PTHR34391">
    <property type="entry name" value="UPF0658 GOLGI APPARATUS MEMBRANE PROTEIN C1952.10C-RELATED"/>
    <property type="match status" value="1"/>
</dbReference>
<organism evidence="3 4">
    <name type="scientific">Cryoendolithus antarcticus</name>
    <dbReference type="NCBI Taxonomy" id="1507870"/>
    <lineage>
        <taxon>Eukaryota</taxon>
        <taxon>Fungi</taxon>
        <taxon>Dikarya</taxon>
        <taxon>Ascomycota</taxon>
        <taxon>Pezizomycotina</taxon>
        <taxon>Dothideomycetes</taxon>
        <taxon>Dothideomycetidae</taxon>
        <taxon>Cladosporiales</taxon>
        <taxon>Cladosporiaceae</taxon>
        <taxon>Cryoendolithus</taxon>
    </lineage>
</organism>
<evidence type="ECO:0000256" key="2">
    <source>
        <dbReference type="SAM" id="Phobius"/>
    </source>
</evidence>
<feature type="region of interest" description="Disordered" evidence="1">
    <location>
        <begin position="323"/>
        <end position="345"/>
    </location>
</feature>
<feature type="transmembrane region" description="Helical" evidence="2">
    <location>
        <begin position="126"/>
        <end position="149"/>
    </location>
</feature>
<feature type="transmembrane region" description="Helical" evidence="2">
    <location>
        <begin position="207"/>
        <end position="227"/>
    </location>
</feature>
<evidence type="ECO:0000256" key="1">
    <source>
        <dbReference type="SAM" id="MobiDB-lite"/>
    </source>
</evidence>
<evidence type="ECO:0000313" key="4">
    <source>
        <dbReference type="Proteomes" id="UP000192596"/>
    </source>
</evidence>
<reference evidence="4" key="1">
    <citation type="submission" date="2017-03" db="EMBL/GenBank/DDBJ databases">
        <title>Genomes of endolithic fungi from Antarctica.</title>
        <authorList>
            <person name="Coleine C."/>
            <person name="Masonjones S."/>
            <person name="Stajich J.E."/>
        </authorList>
    </citation>
    <scope>NUCLEOTIDE SEQUENCE [LARGE SCALE GENOMIC DNA]</scope>
    <source>
        <strain evidence="4">CCFEE 5527</strain>
    </source>
</reference>
<keyword evidence="2" id="KW-0472">Membrane</keyword>
<dbReference type="PANTHER" id="PTHR34391:SF1">
    <property type="entry name" value="UPF0658 GOLGI APPARATUS MEMBRANE PROTEIN C1952.10C-RELATED"/>
    <property type="match status" value="1"/>
</dbReference>
<keyword evidence="2" id="KW-0812">Transmembrane</keyword>
<feature type="transmembrane region" description="Helical" evidence="2">
    <location>
        <begin position="51"/>
        <end position="70"/>
    </location>
</feature>
<name>A0A1V8SSB6_9PEZI</name>
<keyword evidence="4" id="KW-1185">Reference proteome</keyword>
<keyword evidence="2" id="KW-1133">Transmembrane helix</keyword>
<accession>A0A1V8SSB6</accession>
<feature type="transmembrane region" description="Helical" evidence="2">
    <location>
        <begin position="170"/>
        <end position="195"/>
    </location>
</feature>
<dbReference type="OrthoDB" id="2448307at2759"/>
<feature type="transmembrane region" description="Helical" evidence="2">
    <location>
        <begin position="12"/>
        <end position="31"/>
    </location>
</feature>
<proteinExistence type="predicted"/>
<dbReference type="GO" id="GO:0005794">
    <property type="term" value="C:Golgi apparatus"/>
    <property type="evidence" value="ECO:0007669"/>
    <property type="project" value="TreeGrafter"/>
</dbReference>